<reference evidence="4 5" key="1">
    <citation type="journal article" date="2014" name="Nat. Commun.">
        <title>Molecular traces of alternative social organization in a termite genome.</title>
        <authorList>
            <person name="Terrapon N."/>
            <person name="Li C."/>
            <person name="Robertson H.M."/>
            <person name="Ji L."/>
            <person name="Meng X."/>
            <person name="Booth W."/>
            <person name="Chen Z."/>
            <person name="Childers C.P."/>
            <person name="Glastad K.M."/>
            <person name="Gokhale K."/>
            <person name="Gowin J."/>
            <person name="Gronenberg W."/>
            <person name="Hermansen R.A."/>
            <person name="Hu H."/>
            <person name="Hunt B.G."/>
            <person name="Huylmans A.K."/>
            <person name="Khalil S.M."/>
            <person name="Mitchell R.D."/>
            <person name="Munoz-Torres M.C."/>
            <person name="Mustard J.A."/>
            <person name="Pan H."/>
            <person name="Reese J.T."/>
            <person name="Scharf M.E."/>
            <person name="Sun F."/>
            <person name="Vogel H."/>
            <person name="Xiao J."/>
            <person name="Yang W."/>
            <person name="Yang Z."/>
            <person name="Yang Z."/>
            <person name="Zhou J."/>
            <person name="Zhu J."/>
            <person name="Brent C.S."/>
            <person name="Elsik C.G."/>
            <person name="Goodisman M.A."/>
            <person name="Liberles D.A."/>
            <person name="Roe R.M."/>
            <person name="Vargo E.L."/>
            <person name="Vilcinskas A."/>
            <person name="Wang J."/>
            <person name="Bornberg-Bauer E."/>
            <person name="Korb J."/>
            <person name="Zhang G."/>
            <person name="Liebig J."/>
        </authorList>
    </citation>
    <scope>NUCLEOTIDE SEQUENCE [LARGE SCALE GENOMIC DNA]</scope>
    <source>
        <tissue evidence="4">Whole organism</tissue>
    </source>
</reference>
<dbReference type="PANTHER" id="PTHR22761:SF21">
    <property type="entry name" value="CHARGED MULTIVESICULAR BODY PROTEIN 7"/>
    <property type="match status" value="1"/>
</dbReference>
<gene>
    <name evidence="4" type="ORF">L798_14354</name>
</gene>
<dbReference type="GO" id="GO:0005771">
    <property type="term" value="C:multivesicular body"/>
    <property type="evidence" value="ECO:0007669"/>
    <property type="project" value="TreeGrafter"/>
</dbReference>
<dbReference type="eggNOG" id="KOG2911">
    <property type="taxonomic scope" value="Eukaryota"/>
</dbReference>
<organism evidence="4 5">
    <name type="scientific">Zootermopsis nevadensis</name>
    <name type="common">Dampwood termite</name>
    <dbReference type="NCBI Taxonomy" id="136037"/>
    <lineage>
        <taxon>Eukaryota</taxon>
        <taxon>Metazoa</taxon>
        <taxon>Ecdysozoa</taxon>
        <taxon>Arthropoda</taxon>
        <taxon>Hexapoda</taxon>
        <taxon>Insecta</taxon>
        <taxon>Pterygota</taxon>
        <taxon>Neoptera</taxon>
        <taxon>Polyneoptera</taxon>
        <taxon>Dictyoptera</taxon>
        <taxon>Blattodea</taxon>
        <taxon>Blattoidea</taxon>
        <taxon>Termitoidae</taxon>
        <taxon>Termopsidae</taxon>
        <taxon>Zootermopsis</taxon>
    </lineage>
</organism>
<feature type="coiled-coil region" evidence="2">
    <location>
        <begin position="241"/>
        <end position="268"/>
    </location>
</feature>
<protein>
    <submittedName>
        <fullName evidence="4">Charged multivesicular body protein 7</fullName>
    </submittedName>
</protein>
<evidence type="ECO:0000256" key="2">
    <source>
        <dbReference type="SAM" id="Coils"/>
    </source>
</evidence>
<proteinExistence type="inferred from homology"/>
<dbReference type="Proteomes" id="UP000027135">
    <property type="component" value="Unassembled WGS sequence"/>
</dbReference>
<sequence length="421" mass="47751">MENRIECEVKTDSTHLPLPKSKMPECWNDDMRMDYLFSHFRPHSVNPIDWESKMKFWTALLEVWCVENNKPMFSLSGLRKAFQRKGRTPVCLPTVIETMHRNGLLVVKEEFFRIPPQQTWTAWTIDLLIKKPVSWTFNKVSNFVFNSMKMVSEDILYVHIGACKDLGNKLLASVNCNRLIELNELAVLCGQEDLEQLQAIVHGLCQQGKAAIKQGNAVLIKLGDPHISDLDVGVYTLQCNEQTLTRHIEQLEAEKQMAMQEARMYISKNMKQAARNCLRKKHVLDSCTDKRTSALDNIHLLLTRLQEAKSDVKVLEAYKLGVAALKSTLKGSGLTEDSAADIMVQVEEVLDVHREIQATLAQPLEAEDGLEDELTQLLVSQDTLEQDLTKLSIISDLPEPPDTMPAIHPPHRKLPIVEPAL</sequence>
<dbReference type="STRING" id="136037.A0A067QQ38"/>
<feature type="region of interest" description="Disordered" evidence="3">
    <location>
        <begin position="395"/>
        <end position="421"/>
    </location>
</feature>
<evidence type="ECO:0000256" key="3">
    <source>
        <dbReference type="SAM" id="MobiDB-lite"/>
    </source>
</evidence>
<keyword evidence="5" id="KW-1185">Reference proteome</keyword>
<keyword evidence="2" id="KW-0175">Coiled coil</keyword>
<dbReference type="GO" id="GO:0032511">
    <property type="term" value="P:late endosome to vacuole transport via multivesicular body sorting pathway"/>
    <property type="evidence" value="ECO:0007669"/>
    <property type="project" value="TreeGrafter"/>
</dbReference>
<dbReference type="FunCoup" id="A0A067QQ38">
    <property type="interactions" value="1717"/>
</dbReference>
<dbReference type="InterPro" id="IPR005024">
    <property type="entry name" value="Snf7_fam"/>
</dbReference>
<dbReference type="OMA" id="LQLQFMR"/>
<dbReference type="OrthoDB" id="10250120at2759"/>
<evidence type="ECO:0000313" key="5">
    <source>
        <dbReference type="Proteomes" id="UP000027135"/>
    </source>
</evidence>
<dbReference type="GO" id="GO:0009898">
    <property type="term" value="C:cytoplasmic side of plasma membrane"/>
    <property type="evidence" value="ECO:0007669"/>
    <property type="project" value="TreeGrafter"/>
</dbReference>
<dbReference type="PANTHER" id="PTHR22761">
    <property type="entry name" value="CHARGED MULTIVESICULAR BODY PROTEIN"/>
    <property type="match status" value="1"/>
</dbReference>
<comment type="similarity">
    <text evidence="1">Belongs to the SNF7 family.</text>
</comment>
<dbReference type="AlphaFoldDB" id="A0A067QQ38"/>
<dbReference type="InParanoid" id="A0A067QQ38"/>
<name>A0A067QQ38_ZOONE</name>
<dbReference type="EMBL" id="KK853149">
    <property type="protein sequence ID" value="KDR10675.1"/>
    <property type="molecule type" value="Genomic_DNA"/>
</dbReference>
<accession>A0A067QQ38</accession>
<evidence type="ECO:0000313" key="4">
    <source>
        <dbReference type="EMBL" id="KDR10675.1"/>
    </source>
</evidence>
<evidence type="ECO:0000256" key="1">
    <source>
        <dbReference type="ARBA" id="ARBA00006190"/>
    </source>
</evidence>
<dbReference type="GO" id="GO:0000815">
    <property type="term" value="C:ESCRT III complex"/>
    <property type="evidence" value="ECO:0007669"/>
    <property type="project" value="TreeGrafter"/>
</dbReference>
<dbReference type="Pfam" id="PF03357">
    <property type="entry name" value="Snf7"/>
    <property type="match status" value="1"/>
</dbReference>
<dbReference type="GO" id="GO:0006900">
    <property type="term" value="P:vesicle budding from membrane"/>
    <property type="evidence" value="ECO:0007669"/>
    <property type="project" value="TreeGrafter"/>
</dbReference>
<dbReference type="Pfam" id="PF25880">
    <property type="entry name" value="WHD_CHMP7_1st"/>
    <property type="match status" value="1"/>
</dbReference>